<sequence length="59" mass="7107">MAERRTEKQRKDAAIFFKKTGRKAQKGVEPNDRGYDHEFQKKLRRIRPEDFDRLINGDD</sequence>
<reference evidence="2 3" key="1">
    <citation type="submission" date="2020-09" db="EMBL/GenBank/DDBJ databases">
        <authorList>
            <person name="Yoon J.-W."/>
        </authorList>
    </citation>
    <scope>NUCLEOTIDE SEQUENCE [LARGE SCALE GENOMIC DNA]</scope>
    <source>
        <strain evidence="2 3">KMU-140</strain>
    </source>
</reference>
<evidence type="ECO:0000256" key="1">
    <source>
        <dbReference type="SAM" id="MobiDB-lite"/>
    </source>
</evidence>
<evidence type="ECO:0008006" key="4">
    <source>
        <dbReference type="Google" id="ProtNLM"/>
    </source>
</evidence>
<comment type="caution">
    <text evidence="2">The sequence shown here is derived from an EMBL/GenBank/DDBJ whole genome shotgun (WGS) entry which is preliminary data.</text>
</comment>
<protein>
    <recommendedName>
        <fullName evidence="4">DUF3073 domain-containing protein</fullName>
    </recommendedName>
</protein>
<proteinExistence type="predicted"/>
<dbReference type="RefSeq" id="WP_190787001.1">
    <property type="nucleotide sequence ID" value="NZ_JACXLC010000001.1"/>
</dbReference>
<gene>
    <name evidence="2" type="ORF">IB285_04205</name>
</gene>
<feature type="region of interest" description="Disordered" evidence="1">
    <location>
        <begin position="18"/>
        <end position="41"/>
    </location>
</feature>
<organism evidence="2 3">
    <name type="scientific">Erythrobacter rubeus</name>
    <dbReference type="NCBI Taxonomy" id="2760803"/>
    <lineage>
        <taxon>Bacteria</taxon>
        <taxon>Pseudomonadati</taxon>
        <taxon>Pseudomonadota</taxon>
        <taxon>Alphaproteobacteria</taxon>
        <taxon>Sphingomonadales</taxon>
        <taxon>Erythrobacteraceae</taxon>
        <taxon>Erythrobacter/Porphyrobacter group</taxon>
        <taxon>Erythrobacter</taxon>
    </lineage>
</organism>
<evidence type="ECO:0000313" key="2">
    <source>
        <dbReference type="EMBL" id="MBD2841459.1"/>
    </source>
</evidence>
<dbReference type="Proteomes" id="UP000635384">
    <property type="component" value="Unassembled WGS sequence"/>
</dbReference>
<name>A0ABR8KSP4_9SPHN</name>
<dbReference type="EMBL" id="JACXLC010000001">
    <property type="protein sequence ID" value="MBD2841459.1"/>
    <property type="molecule type" value="Genomic_DNA"/>
</dbReference>
<accession>A0ABR8KSP4</accession>
<evidence type="ECO:0000313" key="3">
    <source>
        <dbReference type="Proteomes" id="UP000635384"/>
    </source>
</evidence>
<keyword evidence="3" id="KW-1185">Reference proteome</keyword>
<feature type="compositionally biased region" description="Basic and acidic residues" evidence="1">
    <location>
        <begin position="29"/>
        <end position="41"/>
    </location>
</feature>